<organism evidence="2">
    <name type="scientific">bioreactor metagenome</name>
    <dbReference type="NCBI Taxonomy" id="1076179"/>
    <lineage>
        <taxon>unclassified sequences</taxon>
        <taxon>metagenomes</taxon>
        <taxon>ecological metagenomes</taxon>
    </lineage>
</organism>
<accession>A0A644ZHM6</accession>
<dbReference type="EMBL" id="VSSQ01007908">
    <property type="protein sequence ID" value="MPM37334.1"/>
    <property type="molecule type" value="Genomic_DNA"/>
</dbReference>
<protein>
    <recommendedName>
        <fullName evidence="3">Sporulation protein YtfJ</fullName>
    </recommendedName>
</protein>
<feature type="region of interest" description="Disordered" evidence="1">
    <location>
        <begin position="117"/>
        <end position="166"/>
    </location>
</feature>
<proteinExistence type="predicted"/>
<evidence type="ECO:0000313" key="2">
    <source>
        <dbReference type="EMBL" id="MPM37334.1"/>
    </source>
</evidence>
<comment type="caution">
    <text evidence="2">The sequence shown here is derived from an EMBL/GenBank/DDBJ whole genome shotgun (WGS) entry which is preliminary data.</text>
</comment>
<evidence type="ECO:0008006" key="3">
    <source>
        <dbReference type="Google" id="ProtNLM"/>
    </source>
</evidence>
<evidence type="ECO:0000256" key="1">
    <source>
        <dbReference type="SAM" id="MobiDB-lite"/>
    </source>
</evidence>
<dbReference type="Pfam" id="PF09579">
    <property type="entry name" value="Spore_YtfJ"/>
    <property type="match status" value="1"/>
</dbReference>
<feature type="compositionally biased region" description="Gly residues" evidence="1">
    <location>
        <begin position="122"/>
        <end position="135"/>
    </location>
</feature>
<feature type="compositionally biased region" description="Low complexity" evidence="1">
    <location>
        <begin position="157"/>
        <end position="166"/>
    </location>
</feature>
<dbReference type="InterPro" id="IPR014229">
    <property type="entry name" value="Spore_YtfJ"/>
</dbReference>
<sequence length="166" mass="17189">MNENTSFTNNMDTLFTDLHDFVSTDTVLGNPLSVGNKTLVPVMSVTMGYGSTGMSTKLQNSGSNNANNATNGVGLGARVTTSAVVVIENDSVSMLPVNEKSNMEQLMNKLPEAVSSLSQSFSGGGMMNQGNGQGSQQGQHGSEGSGSSQNKTQGSANKQNSSNQKS</sequence>
<dbReference type="AlphaFoldDB" id="A0A644ZHM6"/>
<feature type="compositionally biased region" description="Low complexity" evidence="1">
    <location>
        <begin position="136"/>
        <end position="149"/>
    </location>
</feature>
<name>A0A644ZHM6_9ZZZZ</name>
<gene>
    <name evidence="2" type="ORF">SDC9_83944</name>
</gene>
<reference evidence="2" key="1">
    <citation type="submission" date="2019-08" db="EMBL/GenBank/DDBJ databases">
        <authorList>
            <person name="Kucharzyk K."/>
            <person name="Murdoch R.W."/>
            <person name="Higgins S."/>
            <person name="Loffler F."/>
        </authorList>
    </citation>
    <scope>NUCLEOTIDE SEQUENCE</scope>
</reference>
<dbReference type="PANTHER" id="PTHR39162">
    <property type="entry name" value="GLL3345 PROTEIN"/>
    <property type="match status" value="1"/>
</dbReference>
<dbReference type="PANTHER" id="PTHR39162:SF1">
    <property type="entry name" value="SPORULATION PROTEIN YTFJ"/>
    <property type="match status" value="1"/>
</dbReference>